<dbReference type="GO" id="GO:0016853">
    <property type="term" value="F:isomerase activity"/>
    <property type="evidence" value="ECO:0007669"/>
    <property type="project" value="UniProtKB-KW"/>
</dbReference>
<dbReference type="OrthoDB" id="9780147at2"/>
<dbReference type="Proteomes" id="UP000048908">
    <property type="component" value="Unassembled WGS sequence"/>
</dbReference>
<dbReference type="Pfam" id="PF01323">
    <property type="entry name" value="DSBA"/>
    <property type="match status" value="1"/>
</dbReference>
<dbReference type="InterPro" id="IPR001853">
    <property type="entry name" value="DSBA-like_thioredoxin_dom"/>
</dbReference>
<protein>
    <submittedName>
        <fullName evidence="2">Protein-disulfide isomerase</fullName>
    </submittedName>
</protein>
<gene>
    <name evidence="2" type="ORF">JAN5088_03352</name>
</gene>
<dbReference type="PROSITE" id="PS51318">
    <property type="entry name" value="TAT"/>
    <property type="match status" value="1"/>
</dbReference>
<keyword evidence="2" id="KW-0413">Isomerase</keyword>
<dbReference type="EMBL" id="CXPG01000022">
    <property type="protein sequence ID" value="CTQ34556.1"/>
    <property type="molecule type" value="Genomic_DNA"/>
</dbReference>
<proteinExistence type="predicted"/>
<dbReference type="RefSeq" id="WP_055683910.1">
    <property type="nucleotide sequence ID" value="NZ_CXPG01000022.1"/>
</dbReference>
<feature type="domain" description="DSBA-like thioredoxin" evidence="1">
    <location>
        <begin position="104"/>
        <end position="232"/>
    </location>
</feature>
<dbReference type="Gene3D" id="3.40.30.10">
    <property type="entry name" value="Glutaredoxin"/>
    <property type="match status" value="1"/>
</dbReference>
<dbReference type="GO" id="GO:0016491">
    <property type="term" value="F:oxidoreductase activity"/>
    <property type="evidence" value="ECO:0007669"/>
    <property type="project" value="InterPro"/>
</dbReference>
<sequence>MTDGPAPRSDPSRRGLLVAGLGLAGAYAGLRLGLPALSERLRELDFEPLDRPAGFRRLTVTGSVSGGTAFDPFIGLDVTAERADPSCAGLFDDTSGPDRGIVPIAYFSDFNCAYCRVLSPRLAALKGAQVTWHELPLLGESSTVMARAALAAGLQDAHVAFHEALMRTPRPSPNAIARIAADLGLDAAHLWADMNGAAVERKLERTRAAAATFGFYATPSMVVGRTAVVGALGDVTLDRLLARERADEPVPACV</sequence>
<name>A0A0M6XTR9_9RHOB</name>
<evidence type="ECO:0000259" key="1">
    <source>
        <dbReference type="Pfam" id="PF01323"/>
    </source>
</evidence>
<keyword evidence="3" id="KW-1185">Reference proteome</keyword>
<dbReference type="SUPFAM" id="SSF52833">
    <property type="entry name" value="Thioredoxin-like"/>
    <property type="match status" value="1"/>
</dbReference>
<evidence type="ECO:0000313" key="2">
    <source>
        <dbReference type="EMBL" id="CTQ34556.1"/>
    </source>
</evidence>
<reference evidence="2 3" key="1">
    <citation type="submission" date="2015-07" db="EMBL/GenBank/DDBJ databases">
        <authorList>
            <person name="Noorani M."/>
        </authorList>
    </citation>
    <scope>NUCLEOTIDE SEQUENCE [LARGE SCALE GENOMIC DNA]</scope>
    <source>
        <strain evidence="2 3">CECT 5088</strain>
    </source>
</reference>
<organism evidence="2 3">
    <name type="scientific">Jannaschia rubra</name>
    <dbReference type="NCBI Taxonomy" id="282197"/>
    <lineage>
        <taxon>Bacteria</taxon>
        <taxon>Pseudomonadati</taxon>
        <taxon>Pseudomonadota</taxon>
        <taxon>Alphaproteobacteria</taxon>
        <taxon>Rhodobacterales</taxon>
        <taxon>Roseobacteraceae</taxon>
        <taxon>Jannaschia</taxon>
    </lineage>
</organism>
<dbReference type="InterPro" id="IPR006311">
    <property type="entry name" value="TAT_signal"/>
</dbReference>
<dbReference type="InterPro" id="IPR036249">
    <property type="entry name" value="Thioredoxin-like_sf"/>
</dbReference>
<accession>A0A0M6XTR9</accession>
<dbReference type="AlphaFoldDB" id="A0A0M6XTR9"/>
<evidence type="ECO:0000313" key="3">
    <source>
        <dbReference type="Proteomes" id="UP000048908"/>
    </source>
</evidence>